<dbReference type="AlphaFoldDB" id="F4Y2A6"/>
<evidence type="ECO:0000313" key="2">
    <source>
        <dbReference type="Proteomes" id="UP000003959"/>
    </source>
</evidence>
<dbReference type="SUPFAM" id="SSF53098">
    <property type="entry name" value="Ribonuclease H-like"/>
    <property type="match status" value="1"/>
</dbReference>
<keyword evidence="2" id="KW-1185">Reference proteome</keyword>
<gene>
    <name evidence="1" type="ORF">LYNGBM3L_67700</name>
</gene>
<evidence type="ECO:0000313" key="1">
    <source>
        <dbReference type="EMBL" id="EGJ29398.1"/>
    </source>
</evidence>
<dbReference type="EMBL" id="GL890970">
    <property type="protein sequence ID" value="EGJ29398.1"/>
    <property type="molecule type" value="Genomic_DNA"/>
</dbReference>
<proteinExistence type="predicted"/>
<dbReference type="eggNOG" id="COG3385">
    <property type="taxonomic scope" value="Bacteria"/>
</dbReference>
<name>F4Y2A6_9CYAN</name>
<reference evidence="2" key="1">
    <citation type="journal article" date="2011" name="Proc. Natl. Acad. Sci. U.S.A.">
        <title>Genomic insights into the physiology and ecology of the marine filamentous cyanobacterium Lyngbya majuscula.</title>
        <authorList>
            <person name="Jones A.C."/>
            <person name="Monroe E.A."/>
            <person name="Podell S."/>
            <person name="Hess W.R."/>
            <person name="Klages S."/>
            <person name="Esquenazi E."/>
            <person name="Niessen S."/>
            <person name="Hoover H."/>
            <person name="Rothmann M."/>
            <person name="Lasken R.S."/>
            <person name="Yates J.R.III."/>
            <person name="Reinhardt R."/>
            <person name="Kube M."/>
            <person name="Burkart M.D."/>
            <person name="Allen E.E."/>
            <person name="Dorrestein P.C."/>
            <person name="Gerwick W.H."/>
            <person name="Gerwick L."/>
        </authorList>
    </citation>
    <scope>NUCLEOTIDE SEQUENCE [LARGE SCALE GENOMIC DNA]</scope>
    <source>
        <strain evidence="2">3L</strain>
    </source>
</reference>
<protein>
    <recommendedName>
        <fullName evidence="3">Transposase</fullName>
    </recommendedName>
</protein>
<organism evidence="1 2">
    <name type="scientific">Moorena producens 3L</name>
    <dbReference type="NCBI Taxonomy" id="489825"/>
    <lineage>
        <taxon>Bacteria</taxon>
        <taxon>Bacillati</taxon>
        <taxon>Cyanobacteriota</taxon>
        <taxon>Cyanophyceae</taxon>
        <taxon>Coleofasciculales</taxon>
        <taxon>Coleofasciculaceae</taxon>
        <taxon>Moorena</taxon>
    </lineage>
</organism>
<dbReference type="InterPro" id="IPR012337">
    <property type="entry name" value="RNaseH-like_sf"/>
</dbReference>
<evidence type="ECO:0008006" key="3">
    <source>
        <dbReference type="Google" id="ProtNLM"/>
    </source>
</evidence>
<dbReference type="HOGENOM" id="CLU_1925200_0_0_3"/>
<dbReference type="Proteomes" id="UP000003959">
    <property type="component" value="Unassembled WGS sequence"/>
</dbReference>
<accession>F4Y2A6</accession>
<sequence>MPLLKNYNICILGDREFCSVKLAKYLQSLDVYFCLRLKKNEFIEVKNEIWIQLNNLGLAPGVSFFMQGVKVTKTHGFSSCNVACKWQRKVKGITPKEGWFILTNFDGIELAISAYKKRFDIAVRPRSGFPT</sequence>